<dbReference type="Gene3D" id="1.10.600.10">
    <property type="entry name" value="Farnesyl Diphosphate Synthase"/>
    <property type="match status" value="1"/>
</dbReference>
<dbReference type="SUPFAM" id="SSF48576">
    <property type="entry name" value="Terpenoid synthases"/>
    <property type="match status" value="1"/>
</dbReference>
<dbReference type="AlphaFoldDB" id="A0A1Z5K6P8"/>
<name>A0A1Z5K6P8_FISSO</name>
<gene>
    <name evidence="1" type="ORF">FisN_30Hh098</name>
</gene>
<organism evidence="1 2">
    <name type="scientific">Fistulifera solaris</name>
    <name type="common">Oleaginous diatom</name>
    <dbReference type="NCBI Taxonomy" id="1519565"/>
    <lineage>
        <taxon>Eukaryota</taxon>
        <taxon>Sar</taxon>
        <taxon>Stramenopiles</taxon>
        <taxon>Ochrophyta</taxon>
        <taxon>Bacillariophyta</taxon>
        <taxon>Bacillariophyceae</taxon>
        <taxon>Bacillariophycidae</taxon>
        <taxon>Naviculales</taxon>
        <taxon>Naviculaceae</taxon>
        <taxon>Fistulifera</taxon>
    </lineage>
</organism>
<reference evidence="1 2" key="1">
    <citation type="journal article" date="2015" name="Plant Cell">
        <title>Oil accumulation by the oleaginous diatom Fistulifera solaris as revealed by the genome and transcriptome.</title>
        <authorList>
            <person name="Tanaka T."/>
            <person name="Maeda Y."/>
            <person name="Veluchamy A."/>
            <person name="Tanaka M."/>
            <person name="Abida H."/>
            <person name="Marechal E."/>
            <person name="Bowler C."/>
            <person name="Muto M."/>
            <person name="Sunaga Y."/>
            <person name="Tanaka M."/>
            <person name="Yoshino T."/>
            <person name="Taniguchi T."/>
            <person name="Fukuda Y."/>
            <person name="Nemoto M."/>
            <person name="Matsumoto M."/>
            <person name="Wong P.S."/>
            <person name="Aburatani S."/>
            <person name="Fujibuchi W."/>
        </authorList>
    </citation>
    <scope>NUCLEOTIDE SEQUENCE [LARGE SCALE GENOMIC DNA]</scope>
    <source>
        <strain evidence="1 2">JPCC DA0580</strain>
    </source>
</reference>
<keyword evidence="2" id="KW-1185">Reference proteome</keyword>
<accession>A0A1Z5K6P8</accession>
<proteinExistence type="predicted"/>
<dbReference type="OrthoDB" id="270318at2759"/>
<dbReference type="Proteomes" id="UP000198406">
    <property type="component" value="Unassembled WGS sequence"/>
</dbReference>
<dbReference type="InterPro" id="IPR002060">
    <property type="entry name" value="Squ/phyt_synthse"/>
</dbReference>
<evidence type="ECO:0008006" key="3">
    <source>
        <dbReference type="Google" id="ProtNLM"/>
    </source>
</evidence>
<dbReference type="InterPro" id="IPR008949">
    <property type="entry name" value="Isoprenoid_synthase_dom_sf"/>
</dbReference>
<dbReference type="EMBL" id="BDSP01000173">
    <property type="protein sequence ID" value="GAX21896.1"/>
    <property type="molecule type" value="Genomic_DNA"/>
</dbReference>
<dbReference type="InParanoid" id="A0A1Z5K6P8"/>
<evidence type="ECO:0000313" key="1">
    <source>
        <dbReference type="EMBL" id="GAX21896.1"/>
    </source>
</evidence>
<comment type="caution">
    <text evidence="1">The sequence shown here is derived from an EMBL/GenBank/DDBJ whole genome shotgun (WGS) entry which is preliminary data.</text>
</comment>
<dbReference type="Pfam" id="PF00494">
    <property type="entry name" value="SQS_PSY"/>
    <property type="match status" value="1"/>
</dbReference>
<sequence length="340" mass="38610">MMAAGRSTMLRLYSVTTTTRRVACYYSTQSSHNNQSNKKDDLQHAIQMVRTYDPAGYLPGQLLPTSTMQEGYYAVRSFWVETGLRKQSSFGSIAVTSPQEYLNAWKDGITAVFDDNNRDEFLSHPTLRLLHSLRPHFPSSDPFLQVLEARQYELESPQFQTLEEVKQHARRSCGNLLSLVLFTGDKTPFTRPYSHQAAQCLGQAHGLVQALRTSIPVLSNTGRLLLPQDLLQQEGVASPRYLLSALSQGDEAGTAALARVVERMAVEARQSLHKARQWQDQVREESSSAVLLPSHALETYLDRLAAKQYRLTDRSLRNVSWMEHAQCSFRMIRGYYNRTY</sequence>
<protein>
    <recommendedName>
        <fullName evidence="3">Phytoene synthase</fullName>
    </recommendedName>
</protein>
<evidence type="ECO:0000313" key="2">
    <source>
        <dbReference type="Proteomes" id="UP000198406"/>
    </source>
</evidence>